<dbReference type="InParanoid" id="A0A0G4EJR4"/>
<evidence type="ECO:0000313" key="2">
    <source>
        <dbReference type="Proteomes" id="UP000041254"/>
    </source>
</evidence>
<dbReference type="EMBL" id="CDMY01000243">
    <property type="protein sequence ID" value="CEL96632.1"/>
    <property type="molecule type" value="Genomic_DNA"/>
</dbReference>
<name>A0A0G4EJR4_VITBC</name>
<protein>
    <submittedName>
        <fullName evidence="1">Uncharacterized protein</fullName>
    </submittedName>
</protein>
<gene>
    <name evidence="1" type="ORF">Vbra_7612</name>
</gene>
<evidence type="ECO:0000313" key="1">
    <source>
        <dbReference type="EMBL" id="CEL96632.1"/>
    </source>
</evidence>
<dbReference type="AlphaFoldDB" id="A0A0G4EJR4"/>
<dbReference type="PhylomeDB" id="A0A0G4EJR4"/>
<proteinExistence type="predicted"/>
<accession>A0A0G4EJR4</accession>
<reference evidence="1 2" key="1">
    <citation type="submission" date="2014-11" db="EMBL/GenBank/DDBJ databases">
        <authorList>
            <person name="Zhu J."/>
            <person name="Qi W."/>
            <person name="Song R."/>
        </authorList>
    </citation>
    <scope>NUCLEOTIDE SEQUENCE [LARGE SCALE GENOMIC DNA]</scope>
</reference>
<organism evidence="1 2">
    <name type="scientific">Vitrella brassicaformis (strain CCMP3155)</name>
    <dbReference type="NCBI Taxonomy" id="1169540"/>
    <lineage>
        <taxon>Eukaryota</taxon>
        <taxon>Sar</taxon>
        <taxon>Alveolata</taxon>
        <taxon>Colpodellida</taxon>
        <taxon>Vitrellaceae</taxon>
        <taxon>Vitrella</taxon>
    </lineage>
</organism>
<sequence>MAADVQEAAMSMADMKQRHAKIAGLMTRLSELEPSALSSHSCWRCMKVALEQFTSLEATLTTLVESATHPQPQSADTQLATFPRARLSEIGGPEQSLCRRLTDAIDRAGLKGVIRFAPQLSDTHMVTALWLMEEGGRWSEVANGLRYARQLGCCRLPVTVDAVDLRKHATKADYLSMPRVLAQWMVVGRHVVFRRADGRQDGSFELFRHGNQIRAVRDKPGFAISCSPRFPRFEVHPLSPHPFQQHMKHDDPPIHYALFFRHDTGWATDGGEWLEASTSSWIMATIGSALDSNTRVRGRHGVRLTRVSGGILDGLFTHRSPHVPLDGCVAVSTMEEYHGGNAQEHHLLTAFDDPFIAELSFSPWGGKESERVRCVVVTTEPPVGGENGPFEERYPRTAALVRRALGPLAESFFNGPPD</sequence>
<dbReference type="VEuPathDB" id="CryptoDB:Vbra_7612"/>
<dbReference type="Proteomes" id="UP000041254">
    <property type="component" value="Unassembled WGS sequence"/>
</dbReference>
<keyword evidence="2" id="KW-1185">Reference proteome</keyword>